<feature type="domain" description="Pyruvate flavodoxin/ferredoxin oxidoreductase pyrimidine binding" evidence="2">
    <location>
        <begin position="14"/>
        <end position="190"/>
    </location>
</feature>
<evidence type="ECO:0000313" key="5">
    <source>
        <dbReference type="Proteomes" id="UP000231474"/>
    </source>
</evidence>
<accession>A0A2M8L3X9</accession>
<dbReference type="AlphaFoldDB" id="A0A2M8L3X9"/>
<dbReference type="Gene3D" id="3.40.50.920">
    <property type="match status" value="1"/>
</dbReference>
<comment type="caution">
    <text evidence="4">The sequence shown here is derived from an EMBL/GenBank/DDBJ whole genome shotgun (WGS) entry which is preliminary data.</text>
</comment>
<dbReference type="InterPro" id="IPR029061">
    <property type="entry name" value="THDP-binding"/>
</dbReference>
<dbReference type="Proteomes" id="UP000231474">
    <property type="component" value="Unassembled WGS sequence"/>
</dbReference>
<dbReference type="InterPro" id="IPR002880">
    <property type="entry name" value="Pyrv_Fd/Flavodoxin_OxRdtase_N"/>
</dbReference>
<proteinExistence type="predicted"/>
<evidence type="ECO:0000259" key="3">
    <source>
        <dbReference type="Pfam" id="PF17147"/>
    </source>
</evidence>
<reference evidence="5" key="1">
    <citation type="submission" date="2017-09" db="EMBL/GenBank/DDBJ databases">
        <title>Depth-based differentiation of microbial function through sediment-hosted aquifers and enrichment of novel symbionts in the deep terrestrial subsurface.</title>
        <authorList>
            <person name="Probst A.J."/>
            <person name="Ladd B."/>
            <person name="Jarett J.K."/>
            <person name="Geller-Mcgrath D.E."/>
            <person name="Sieber C.M.K."/>
            <person name="Emerson J.B."/>
            <person name="Anantharaman K."/>
            <person name="Thomas B.C."/>
            <person name="Malmstrom R."/>
            <person name="Stieglmeier M."/>
            <person name="Klingl A."/>
            <person name="Woyke T."/>
            <person name="Ryan C.M."/>
            <person name="Banfield J.F."/>
        </authorList>
    </citation>
    <scope>NUCLEOTIDE SEQUENCE [LARGE SCALE GENOMIC DNA]</scope>
</reference>
<dbReference type="CDD" id="cd07034">
    <property type="entry name" value="TPP_PYR_PFOR_IOR-alpha_like"/>
    <property type="match status" value="1"/>
</dbReference>
<dbReference type="SUPFAM" id="SSF52922">
    <property type="entry name" value="TK C-terminal domain-like"/>
    <property type="match status" value="1"/>
</dbReference>
<dbReference type="GO" id="GO:0016491">
    <property type="term" value="F:oxidoreductase activity"/>
    <property type="evidence" value="ECO:0007669"/>
    <property type="project" value="UniProtKB-KW"/>
</dbReference>
<dbReference type="PANTHER" id="PTHR43088:SF1">
    <property type="entry name" value="SUBUNIT OF PYRUVATE:FLAVODOXIN OXIDOREDUCTASE"/>
    <property type="match status" value="1"/>
</dbReference>
<organism evidence="4 5">
    <name type="scientific">Candidatus Shapirobacteria bacterium CG10_big_fil_rev_8_21_14_0_10_40_9</name>
    <dbReference type="NCBI Taxonomy" id="1974888"/>
    <lineage>
        <taxon>Bacteria</taxon>
        <taxon>Candidatus Shapironibacteriota</taxon>
    </lineage>
</organism>
<dbReference type="Gene3D" id="3.40.50.970">
    <property type="match status" value="1"/>
</dbReference>
<evidence type="ECO:0000256" key="1">
    <source>
        <dbReference type="ARBA" id="ARBA00023002"/>
    </source>
</evidence>
<dbReference type="Pfam" id="PF17147">
    <property type="entry name" value="PFOR_II"/>
    <property type="match status" value="1"/>
</dbReference>
<protein>
    <submittedName>
        <fullName evidence="4">Ferredoxin oxidoreductase</fullName>
    </submittedName>
</protein>
<keyword evidence="1" id="KW-0560">Oxidoreductase</keyword>
<name>A0A2M8L3X9_9BACT</name>
<evidence type="ECO:0000259" key="2">
    <source>
        <dbReference type="Pfam" id="PF01855"/>
    </source>
</evidence>
<dbReference type="EMBL" id="PFEK01000026">
    <property type="protein sequence ID" value="PJE67631.1"/>
    <property type="molecule type" value="Genomic_DNA"/>
</dbReference>
<dbReference type="SUPFAM" id="SSF52518">
    <property type="entry name" value="Thiamin diphosphate-binding fold (THDP-binding)"/>
    <property type="match status" value="1"/>
</dbReference>
<dbReference type="InterPro" id="IPR033412">
    <property type="entry name" value="PFOR_II"/>
</dbReference>
<feature type="domain" description="Pyruvate:ferredoxin oxidoreductase core" evidence="3">
    <location>
        <begin position="238"/>
        <end position="303"/>
    </location>
</feature>
<evidence type="ECO:0000313" key="4">
    <source>
        <dbReference type="EMBL" id="PJE67631.1"/>
    </source>
</evidence>
<gene>
    <name evidence="4" type="ORF">COU95_01400</name>
</gene>
<dbReference type="InterPro" id="IPR009014">
    <property type="entry name" value="Transketo_C/PFOR_II"/>
</dbReference>
<dbReference type="Pfam" id="PF01855">
    <property type="entry name" value="POR_N"/>
    <property type="match status" value="1"/>
</dbReference>
<sequence length="328" mass="36534">MRQFLMGNEVLAKAAFEAGAKIMFGYPITPTTEVLATWVRLVEKSDRKYLQTEDEMAAGFGVCGSVLAGVPAFTATAGPGTILMQDPLSMAEAMRLPMVVFIGQRGGPSTGQVIYSQQELNLAIFGGNGEGLRLVYAPSSLQELYDLTLKAFTNAWKYRFPTFVLYDGYLGKMKGPVEISEQQTVNSNQLFRPILTNNMRNCYNLEEEVYELNMKNFSDWQKMADEICEYEITGKPSETIIIAYGSVAQAAKDAGVFLFRPITVWPFPEKHLKEKIKSVKKLLILESSLGQLGRLVKNLLYGLNLEIEIFAKPALGFTPEEILKIYGT</sequence>
<dbReference type="PANTHER" id="PTHR43088">
    <property type="entry name" value="SUBUNIT OF PYRUVATE:FLAVODOXIN OXIDOREDUCTASE-RELATED"/>
    <property type="match status" value="1"/>
</dbReference>
<dbReference type="InterPro" id="IPR052368">
    <property type="entry name" value="2-oxoacid_oxidoreductase"/>
</dbReference>